<dbReference type="InterPro" id="IPR002826">
    <property type="entry name" value="MptE-like"/>
</dbReference>
<proteinExistence type="predicted"/>
<accession>T0Z7N5</accession>
<dbReference type="InterPro" id="IPR027510">
    <property type="entry name" value="HMPDK_MptE"/>
</dbReference>
<dbReference type="PANTHER" id="PTHR39648:SF1">
    <property type="entry name" value="6-HYDROXYMETHYL-7,8-DIHYDROPTERIN PYROPHOSPHOKINASE"/>
    <property type="match status" value="1"/>
</dbReference>
<name>T0Z7N5_9ZZZZ</name>
<gene>
    <name evidence="2" type="ORF">B1B_19680</name>
</gene>
<feature type="domain" description="6-hydroxymethylpterin diphosphokinase MptE-like" evidence="1">
    <location>
        <begin position="2"/>
        <end position="110"/>
    </location>
</feature>
<comment type="caution">
    <text evidence="2">The sequence shown here is derived from an EMBL/GenBank/DDBJ whole genome shotgun (WGS) entry which is preliminary data.</text>
</comment>
<evidence type="ECO:0000313" key="2">
    <source>
        <dbReference type="EMBL" id="EQD25795.1"/>
    </source>
</evidence>
<dbReference type="PANTHER" id="PTHR39648">
    <property type="entry name" value="6-HYDROXYMETHYL-7,8-DIHYDROPTERIN PYROPHOSPHOKINASE"/>
    <property type="match status" value="1"/>
</dbReference>
<organism evidence="2">
    <name type="scientific">mine drainage metagenome</name>
    <dbReference type="NCBI Taxonomy" id="410659"/>
    <lineage>
        <taxon>unclassified sequences</taxon>
        <taxon>metagenomes</taxon>
        <taxon>ecological metagenomes</taxon>
    </lineage>
</organism>
<reference evidence="2" key="1">
    <citation type="submission" date="2013-08" db="EMBL/GenBank/DDBJ databases">
        <authorList>
            <person name="Mendez C."/>
            <person name="Richter M."/>
            <person name="Ferrer M."/>
            <person name="Sanchez J."/>
        </authorList>
    </citation>
    <scope>NUCLEOTIDE SEQUENCE</scope>
</reference>
<dbReference type="Pfam" id="PF01973">
    <property type="entry name" value="MptE-like"/>
    <property type="match status" value="1"/>
</dbReference>
<dbReference type="GO" id="GO:0005524">
    <property type="term" value="F:ATP binding"/>
    <property type="evidence" value="ECO:0007669"/>
    <property type="project" value="InterPro"/>
</dbReference>
<evidence type="ECO:0000259" key="1">
    <source>
        <dbReference type="Pfam" id="PF01973"/>
    </source>
</evidence>
<sequence length="167" mass="18330">MLIAADGATEPCLAASLVPAIIVTDLDGSVASEIAANRRGSRVVLHAHGDNRPTIEEWADQFPGEIMGSWAGSPRPRLLNVGGFTDGDRAVLLAEHLGATRILLWGFDFRRVDEPDPLRRARKLAKLAWARRILADAARRGRARIELWLRDGRREAYGVGEAESTTR</sequence>
<dbReference type="AlphaFoldDB" id="T0Z7N5"/>
<reference evidence="2" key="2">
    <citation type="journal article" date="2014" name="ISME J.">
        <title>Microbial stratification in low pH oxic and suboxic macroscopic growths along an acid mine drainage.</title>
        <authorList>
            <person name="Mendez-Garcia C."/>
            <person name="Mesa V."/>
            <person name="Sprenger R.R."/>
            <person name="Richter M."/>
            <person name="Diez M.S."/>
            <person name="Solano J."/>
            <person name="Bargiela R."/>
            <person name="Golyshina O.V."/>
            <person name="Manteca A."/>
            <person name="Ramos J.L."/>
            <person name="Gallego J.R."/>
            <person name="Llorente I."/>
            <person name="Martins Dos Santos V.A."/>
            <person name="Jensen O.N."/>
            <person name="Pelaez A.I."/>
            <person name="Sanchez J."/>
            <person name="Ferrer M."/>
        </authorList>
    </citation>
    <scope>NUCLEOTIDE SEQUENCE</scope>
</reference>
<protein>
    <submittedName>
        <fullName evidence="2">Protein containing DUF115</fullName>
    </submittedName>
</protein>
<dbReference type="EMBL" id="AUZY01013228">
    <property type="protein sequence ID" value="EQD25795.1"/>
    <property type="molecule type" value="Genomic_DNA"/>
</dbReference>
<dbReference type="GO" id="GO:0003848">
    <property type="term" value="F:2-amino-4-hydroxy-6-hydroxymethyldihydropteridine diphosphokinase activity"/>
    <property type="evidence" value="ECO:0007669"/>
    <property type="project" value="InterPro"/>
</dbReference>